<keyword evidence="2" id="KW-1185">Reference proteome</keyword>
<proteinExistence type="predicted"/>
<dbReference type="EMBL" id="JAWDGP010000066">
    <property type="protein sequence ID" value="KAK3804029.1"/>
    <property type="molecule type" value="Genomic_DNA"/>
</dbReference>
<accession>A0AAE1EDV1</accession>
<sequence>MRAPCPELHPLPAELTHPNRAVEFGGLGFVAQSVAKVTSTVGVYVLQVTSTVGVYVLQVTSTVGVYVLQVTSTVGVYVLQVISTVGVYVLQVTSTVGVYVLQVTSTVGMYVLQHTQTTFNTISKTFPKTQETHDSLRAMCAAQFSRLVILSTPPRVCCTGKDYGIQCE</sequence>
<organism evidence="1 2">
    <name type="scientific">Elysia crispata</name>
    <name type="common">lettuce slug</name>
    <dbReference type="NCBI Taxonomy" id="231223"/>
    <lineage>
        <taxon>Eukaryota</taxon>
        <taxon>Metazoa</taxon>
        <taxon>Spiralia</taxon>
        <taxon>Lophotrochozoa</taxon>
        <taxon>Mollusca</taxon>
        <taxon>Gastropoda</taxon>
        <taxon>Heterobranchia</taxon>
        <taxon>Euthyneura</taxon>
        <taxon>Panpulmonata</taxon>
        <taxon>Sacoglossa</taxon>
        <taxon>Placobranchoidea</taxon>
        <taxon>Plakobranchidae</taxon>
        <taxon>Elysia</taxon>
    </lineage>
</organism>
<reference evidence="1" key="1">
    <citation type="journal article" date="2023" name="G3 (Bethesda)">
        <title>A reference genome for the long-term kleptoplast-retaining sea slug Elysia crispata morphotype clarki.</title>
        <authorList>
            <person name="Eastman K.E."/>
            <person name="Pendleton A.L."/>
            <person name="Shaikh M.A."/>
            <person name="Suttiyut T."/>
            <person name="Ogas R."/>
            <person name="Tomko P."/>
            <person name="Gavelis G."/>
            <person name="Widhalm J.R."/>
            <person name="Wisecaver J.H."/>
        </authorList>
    </citation>
    <scope>NUCLEOTIDE SEQUENCE</scope>
    <source>
        <strain evidence="1">ECLA1</strain>
    </source>
</reference>
<gene>
    <name evidence="1" type="ORF">RRG08_044075</name>
</gene>
<comment type="caution">
    <text evidence="1">The sequence shown here is derived from an EMBL/GenBank/DDBJ whole genome shotgun (WGS) entry which is preliminary data.</text>
</comment>
<dbReference type="AlphaFoldDB" id="A0AAE1EDV1"/>
<protein>
    <submittedName>
        <fullName evidence="1">Uncharacterized protein</fullName>
    </submittedName>
</protein>
<dbReference type="Proteomes" id="UP001283361">
    <property type="component" value="Unassembled WGS sequence"/>
</dbReference>
<evidence type="ECO:0000313" key="2">
    <source>
        <dbReference type="Proteomes" id="UP001283361"/>
    </source>
</evidence>
<name>A0AAE1EDV1_9GAST</name>
<evidence type="ECO:0000313" key="1">
    <source>
        <dbReference type="EMBL" id="KAK3804029.1"/>
    </source>
</evidence>